<dbReference type="PANTHER" id="PTHR13393">
    <property type="entry name" value="SAM-DEPENDENT METHYLTRANSFERASE"/>
    <property type="match status" value="1"/>
</dbReference>
<evidence type="ECO:0000256" key="1">
    <source>
        <dbReference type="ARBA" id="ARBA00022603"/>
    </source>
</evidence>
<evidence type="ECO:0000313" key="5">
    <source>
        <dbReference type="Proteomes" id="UP000683000"/>
    </source>
</evidence>
<evidence type="ECO:0000313" key="4">
    <source>
        <dbReference type="EMBL" id="KAG6374141.1"/>
    </source>
</evidence>
<dbReference type="InterPro" id="IPR010286">
    <property type="entry name" value="METTL16/RlmF"/>
</dbReference>
<dbReference type="Gene3D" id="3.40.50.150">
    <property type="entry name" value="Vaccinia Virus protein VP39"/>
    <property type="match status" value="1"/>
</dbReference>
<dbReference type="InterPro" id="IPR029063">
    <property type="entry name" value="SAM-dependent_MTases_sf"/>
</dbReference>
<protein>
    <submittedName>
        <fullName evidence="4">S-adenosyl-L-methionine dependent methyltransferase</fullName>
    </submittedName>
</protein>
<dbReference type="GO" id="GO:0070475">
    <property type="term" value="P:rRNA base methylation"/>
    <property type="evidence" value="ECO:0007669"/>
    <property type="project" value="TreeGrafter"/>
</dbReference>
<dbReference type="OrthoDB" id="514248at2759"/>
<feature type="region of interest" description="Disordered" evidence="3">
    <location>
        <begin position="420"/>
        <end position="439"/>
    </location>
</feature>
<gene>
    <name evidence="4" type="ORF">JVT61DRAFT_4789</name>
</gene>
<dbReference type="GO" id="GO:0008168">
    <property type="term" value="F:methyltransferase activity"/>
    <property type="evidence" value="ECO:0007669"/>
    <property type="project" value="UniProtKB-KW"/>
</dbReference>
<comment type="caution">
    <text evidence="4">The sequence shown here is derived from an EMBL/GenBank/DDBJ whole genome shotgun (WGS) entry which is preliminary data.</text>
</comment>
<dbReference type="CDD" id="cd02440">
    <property type="entry name" value="AdoMet_MTases"/>
    <property type="match status" value="1"/>
</dbReference>
<dbReference type="AlphaFoldDB" id="A0A8I2YLK9"/>
<evidence type="ECO:0000256" key="2">
    <source>
        <dbReference type="ARBA" id="ARBA00022679"/>
    </source>
</evidence>
<dbReference type="Proteomes" id="UP000683000">
    <property type="component" value="Unassembled WGS sequence"/>
</dbReference>
<keyword evidence="2 4" id="KW-0808">Transferase</keyword>
<name>A0A8I2YLK9_9AGAM</name>
<feature type="compositionally biased region" description="Polar residues" evidence="3">
    <location>
        <begin position="425"/>
        <end position="439"/>
    </location>
</feature>
<keyword evidence="1 4" id="KW-0489">Methyltransferase</keyword>
<proteinExistence type="predicted"/>
<dbReference type="SUPFAM" id="SSF53335">
    <property type="entry name" value="S-adenosyl-L-methionine-dependent methyltransferases"/>
    <property type="match status" value="1"/>
</dbReference>
<dbReference type="GO" id="GO:0005634">
    <property type="term" value="C:nucleus"/>
    <property type="evidence" value="ECO:0007669"/>
    <property type="project" value="TreeGrafter"/>
</dbReference>
<dbReference type="PANTHER" id="PTHR13393:SF0">
    <property type="entry name" value="RNA N6-ADENOSINE-METHYLTRANSFERASE METTL16"/>
    <property type="match status" value="1"/>
</dbReference>
<dbReference type="EMBL" id="JAGFBS010000019">
    <property type="protein sequence ID" value="KAG6374141.1"/>
    <property type="molecule type" value="Genomic_DNA"/>
</dbReference>
<reference evidence="4" key="1">
    <citation type="submission" date="2021-03" db="EMBL/GenBank/DDBJ databases">
        <title>Evolutionary innovations through gain and loss of genes in the ectomycorrhizal Boletales.</title>
        <authorList>
            <person name="Wu G."/>
            <person name="Miyauchi S."/>
            <person name="Morin E."/>
            <person name="Yang Z.-L."/>
            <person name="Xu J."/>
            <person name="Martin F.M."/>
        </authorList>
    </citation>
    <scope>NUCLEOTIDE SEQUENCE</scope>
    <source>
        <strain evidence="4">BR01</strain>
    </source>
</reference>
<sequence length="439" mass="48944">MFSFLNWEQFHNYDWSVFLTHIGPTIDFKSATAQRRLTEALLYLDFNISLTLPDNRLCPPVPNRLNYVLWVQDIVKTFVPGDDIVRGIDIGTGASAIYPLLACRLEPKWSIVATDIDRVSLVSARQNVEINGLSDRITIIDMSSSESILQPLDGLLSVPFHFTMCNPPFYASMEEVAQSTEAKEYGPNAVCTGAEIEMVTPGGEASFVSRIFAESLRHGMQCKWYTSMLGKMSSLPLIVGILREHEVDNYAITEFVQGQTRRWAIAWSFGTLRLPDSLARIANLILQSIMPHRTSLHQHVANVRSLDVLYNTLIQVLRAIEGIHVTPEPSGLHQHSIVLVVATEITWSRSVRRKKVAPQVSHMTSMGSIIMQCRITCTNGPHPIGEKQQASGPHLVYQWIDGSEQWGSGKFCQPCQPQSHPPSSNKVSYTNPLASGSLC</sequence>
<keyword evidence="5" id="KW-1185">Reference proteome</keyword>
<organism evidence="4 5">
    <name type="scientific">Boletus reticuloceps</name>
    <dbReference type="NCBI Taxonomy" id="495285"/>
    <lineage>
        <taxon>Eukaryota</taxon>
        <taxon>Fungi</taxon>
        <taxon>Dikarya</taxon>
        <taxon>Basidiomycota</taxon>
        <taxon>Agaricomycotina</taxon>
        <taxon>Agaricomycetes</taxon>
        <taxon>Agaricomycetidae</taxon>
        <taxon>Boletales</taxon>
        <taxon>Boletineae</taxon>
        <taxon>Boletaceae</taxon>
        <taxon>Boletoideae</taxon>
        <taxon>Boletus</taxon>
    </lineage>
</organism>
<accession>A0A8I2YLK9</accession>
<dbReference type="Pfam" id="PF05971">
    <property type="entry name" value="Methyltransf_10"/>
    <property type="match status" value="1"/>
</dbReference>
<evidence type="ECO:0000256" key="3">
    <source>
        <dbReference type="SAM" id="MobiDB-lite"/>
    </source>
</evidence>